<dbReference type="AlphaFoldDB" id="A0A317XF97"/>
<feature type="compositionally biased region" description="Basic and acidic residues" evidence="1">
    <location>
        <begin position="33"/>
        <end position="44"/>
    </location>
</feature>
<name>A0A317XF97_9EURO</name>
<keyword evidence="3" id="KW-1185">Reference proteome</keyword>
<dbReference type="Proteomes" id="UP000246702">
    <property type="component" value="Unassembled WGS sequence"/>
</dbReference>
<proteinExistence type="predicted"/>
<feature type="compositionally biased region" description="Basic and acidic residues" evidence="1">
    <location>
        <begin position="9"/>
        <end position="22"/>
    </location>
</feature>
<dbReference type="EMBL" id="MSFK01000002">
    <property type="protein sequence ID" value="PWY95708.1"/>
    <property type="molecule type" value="Genomic_DNA"/>
</dbReference>
<comment type="caution">
    <text evidence="2">The sequence shown here is derived from an EMBL/GenBank/DDBJ whole genome shotgun (WGS) entry which is preliminary data.</text>
</comment>
<evidence type="ECO:0000256" key="1">
    <source>
        <dbReference type="SAM" id="MobiDB-lite"/>
    </source>
</evidence>
<organism evidence="2 3">
    <name type="scientific">Aspergillus sclerotioniger CBS 115572</name>
    <dbReference type="NCBI Taxonomy" id="1450535"/>
    <lineage>
        <taxon>Eukaryota</taxon>
        <taxon>Fungi</taxon>
        <taxon>Dikarya</taxon>
        <taxon>Ascomycota</taxon>
        <taxon>Pezizomycotina</taxon>
        <taxon>Eurotiomycetes</taxon>
        <taxon>Eurotiomycetidae</taxon>
        <taxon>Eurotiales</taxon>
        <taxon>Aspergillaceae</taxon>
        <taxon>Aspergillus</taxon>
        <taxon>Aspergillus subgen. Circumdati</taxon>
    </lineage>
</organism>
<gene>
    <name evidence="2" type="ORF">BO94DRAFT_134330</name>
</gene>
<feature type="region of interest" description="Disordered" evidence="1">
    <location>
        <begin position="1"/>
        <end position="44"/>
    </location>
</feature>
<dbReference type="RefSeq" id="XP_025472469.1">
    <property type="nucleotide sequence ID" value="XM_025605676.1"/>
</dbReference>
<evidence type="ECO:0000313" key="2">
    <source>
        <dbReference type="EMBL" id="PWY95708.1"/>
    </source>
</evidence>
<sequence>MAGDSQDPGLRDEKIGRHDKMKGGGGGEEESREGDRESMSIRWVGDRRGGPLGCRRPDWPAGPACSPCHSGLFIWSGFFHWFVLVISIG</sequence>
<accession>A0A317XF97</accession>
<reference evidence="2 3" key="1">
    <citation type="submission" date="2016-12" db="EMBL/GenBank/DDBJ databases">
        <title>The genomes of Aspergillus section Nigri reveals drivers in fungal speciation.</title>
        <authorList>
            <consortium name="DOE Joint Genome Institute"/>
            <person name="Vesth T.C."/>
            <person name="Nybo J."/>
            <person name="Theobald S."/>
            <person name="Brandl J."/>
            <person name="Frisvad J.C."/>
            <person name="Nielsen K.F."/>
            <person name="Lyhne E.K."/>
            <person name="Kogle M.E."/>
            <person name="Kuo A."/>
            <person name="Riley R."/>
            <person name="Clum A."/>
            <person name="Nolan M."/>
            <person name="Lipzen A."/>
            <person name="Salamov A."/>
            <person name="Henrissat B."/>
            <person name="Wiebenga A."/>
            <person name="De Vries R.P."/>
            <person name="Grigoriev I.V."/>
            <person name="Mortensen U.H."/>
            <person name="Andersen M.R."/>
            <person name="Baker S.E."/>
        </authorList>
    </citation>
    <scope>NUCLEOTIDE SEQUENCE [LARGE SCALE GENOMIC DNA]</scope>
    <source>
        <strain evidence="2 3">CBS 115572</strain>
    </source>
</reference>
<protein>
    <submittedName>
        <fullName evidence="2">Uncharacterized protein</fullName>
    </submittedName>
</protein>
<evidence type="ECO:0000313" key="3">
    <source>
        <dbReference type="Proteomes" id="UP000246702"/>
    </source>
</evidence>
<dbReference type="GeneID" id="37107819"/>